<feature type="binding site" evidence="5">
    <location>
        <position position="103"/>
    </location>
    <ligand>
        <name>substrate</name>
    </ligand>
</feature>
<comment type="catalytic activity">
    <reaction evidence="5 6">
        <text>(2R)-2-phosphoglycerate = (2R)-3-phosphoglycerate</text>
        <dbReference type="Rhea" id="RHEA:15901"/>
        <dbReference type="ChEBI" id="CHEBI:58272"/>
        <dbReference type="ChEBI" id="CHEBI:58289"/>
        <dbReference type="EC" id="5.4.2.11"/>
    </reaction>
</comment>
<comment type="caution">
    <text evidence="7">The sequence shown here is derived from an EMBL/GenBank/DDBJ whole genome shotgun (WGS) entry which is preliminary data.</text>
</comment>
<dbReference type="PROSITE" id="PS00175">
    <property type="entry name" value="PG_MUTASE"/>
    <property type="match status" value="1"/>
</dbReference>
<dbReference type="Gene3D" id="3.40.50.1240">
    <property type="entry name" value="Phosphoglycerate mutase-like"/>
    <property type="match status" value="1"/>
</dbReference>
<comment type="pathway">
    <text evidence="5 6">Carbohydrate degradation; glycolysis; pyruvate from D-glyceraldehyde 3-phosphate: step 3/5.</text>
</comment>
<dbReference type="SMART" id="SM00855">
    <property type="entry name" value="PGAM"/>
    <property type="match status" value="1"/>
</dbReference>
<protein>
    <recommendedName>
        <fullName evidence="5 6">2,3-bisphosphoglycerate-dependent phosphoglycerate mutase</fullName>
        <shortName evidence="5">BPG-dependent PGAM</shortName>
        <shortName evidence="5">PGAM</shortName>
        <shortName evidence="5">Phosphoglyceromutase</shortName>
        <shortName evidence="5">dPGM</shortName>
        <ecNumber evidence="5 6">5.4.2.11</ecNumber>
    </recommendedName>
</protein>
<dbReference type="SUPFAM" id="SSF53254">
    <property type="entry name" value="Phosphoglycerate mutase-like"/>
    <property type="match status" value="1"/>
</dbReference>
<feature type="binding site" evidence="5">
    <location>
        <begin position="119"/>
        <end position="120"/>
    </location>
    <ligand>
        <name>substrate</name>
    </ligand>
</feature>
<keyword evidence="2 5" id="KW-0312">Gluconeogenesis</keyword>
<feature type="binding site" evidence="5">
    <location>
        <begin position="92"/>
        <end position="95"/>
    </location>
    <ligand>
        <name>substrate</name>
    </ligand>
</feature>
<dbReference type="EMBL" id="BAAADD010000013">
    <property type="protein sequence ID" value="GAA0587563.1"/>
    <property type="molecule type" value="Genomic_DNA"/>
</dbReference>
<dbReference type="NCBIfam" id="TIGR01258">
    <property type="entry name" value="pgm_1"/>
    <property type="match status" value="1"/>
</dbReference>
<feature type="active site" description="Proton donor/acceptor" evidence="5">
    <location>
        <position position="92"/>
    </location>
</feature>
<dbReference type="RefSeq" id="WP_166937465.1">
    <property type="nucleotide sequence ID" value="NZ_BAAADD010000013.1"/>
</dbReference>
<dbReference type="Proteomes" id="UP001499951">
    <property type="component" value="Unassembled WGS sequence"/>
</dbReference>
<evidence type="ECO:0000313" key="8">
    <source>
        <dbReference type="Proteomes" id="UP001499951"/>
    </source>
</evidence>
<proteinExistence type="inferred from homology"/>
<evidence type="ECO:0000256" key="4">
    <source>
        <dbReference type="ARBA" id="ARBA00023235"/>
    </source>
</evidence>
<feature type="binding site" evidence="5">
    <location>
        <position position="65"/>
    </location>
    <ligand>
        <name>substrate</name>
    </ligand>
</feature>
<evidence type="ECO:0000256" key="1">
    <source>
        <dbReference type="ARBA" id="ARBA00006717"/>
    </source>
</evidence>
<dbReference type="HAMAP" id="MF_01039">
    <property type="entry name" value="PGAM_GpmA"/>
    <property type="match status" value="1"/>
</dbReference>
<accession>A0ABP3QD84</accession>
<dbReference type="InterPro" id="IPR013078">
    <property type="entry name" value="His_Pase_superF_clade-1"/>
</dbReference>
<dbReference type="PIRSF" id="PIRSF000709">
    <property type="entry name" value="6PFK_2-Ptase"/>
    <property type="match status" value="1"/>
</dbReference>
<comment type="function">
    <text evidence="5 6">Catalyzes the interconversion of 2-phosphoglycerate and 3-phosphoglycerate.</text>
</comment>
<dbReference type="PANTHER" id="PTHR11931">
    <property type="entry name" value="PHOSPHOGLYCERATE MUTASE"/>
    <property type="match status" value="1"/>
</dbReference>
<reference evidence="8" key="1">
    <citation type="journal article" date="2019" name="Int. J. Syst. Evol. Microbiol.">
        <title>The Global Catalogue of Microorganisms (GCM) 10K type strain sequencing project: providing services to taxonomists for standard genome sequencing and annotation.</title>
        <authorList>
            <consortium name="The Broad Institute Genomics Platform"/>
            <consortium name="The Broad Institute Genome Sequencing Center for Infectious Disease"/>
            <person name="Wu L."/>
            <person name="Ma J."/>
        </authorList>
    </citation>
    <scope>NUCLEOTIDE SEQUENCE [LARGE SCALE GENOMIC DNA]</scope>
    <source>
        <strain evidence="8">JCM 15089</strain>
    </source>
</reference>
<dbReference type="InterPro" id="IPR005952">
    <property type="entry name" value="Phosphogly_mut1"/>
</dbReference>
<dbReference type="InterPro" id="IPR029033">
    <property type="entry name" value="His_PPase_superfam"/>
</dbReference>
<evidence type="ECO:0000256" key="5">
    <source>
        <dbReference type="HAMAP-Rule" id="MF_01039"/>
    </source>
</evidence>
<gene>
    <name evidence="5 7" type="primary">gpmA</name>
    <name evidence="7" type="ORF">GCM10008942_40740</name>
</gene>
<name>A0ABP3QD84_9PROT</name>
<keyword evidence="8" id="KW-1185">Reference proteome</keyword>
<dbReference type="InterPro" id="IPR001345">
    <property type="entry name" value="PG/BPGM_mutase_AS"/>
</dbReference>
<keyword evidence="3 5" id="KW-0324">Glycolysis</keyword>
<feature type="binding site" evidence="5">
    <location>
        <begin position="188"/>
        <end position="189"/>
    </location>
    <ligand>
        <name>substrate</name>
    </ligand>
</feature>
<dbReference type="EC" id="5.4.2.11" evidence="5 6"/>
<feature type="binding site" evidence="5">
    <location>
        <begin position="26"/>
        <end position="27"/>
    </location>
    <ligand>
        <name>substrate</name>
    </ligand>
</feature>
<dbReference type="Pfam" id="PF00300">
    <property type="entry name" value="His_Phos_1"/>
    <property type="match status" value="2"/>
</dbReference>
<organism evidence="7 8">
    <name type="scientific">Rhizomicrobium electricum</name>
    <dbReference type="NCBI Taxonomy" id="480070"/>
    <lineage>
        <taxon>Bacteria</taxon>
        <taxon>Pseudomonadati</taxon>
        <taxon>Pseudomonadota</taxon>
        <taxon>Alphaproteobacteria</taxon>
        <taxon>Micropepsales</taxon>
        <taxon>Micropepsaceae</taxon>
        <taxon>Rhizomicrobium</taxon>
    </lineage>
</organism>
<evidence type="ECO:0000256" key="3">
    <source>
        <dbReference type="ARBA" id="ARBA00023152"/>
    </source>
</evidence>
<keyword evidence="4 5" id="KW-0413">Isomerase</keyword>
<evidence type="ECO:0000256" key="6">
    <source>
        <dbReference type="RuleBase" id="RU004512"/>
    </source>
</evidence>
<feature type="binding site" evidence="5">
    <location>
        <begin position="13"/>
        <end position="20"/>
    </location>
    <ligand>
        <name>substrate</name>
    </ligand>
</feature>
<evidence type="ECO:0000256" key="2">
    <source>
        <dbReference type="ARBA" id="ARBA00022432"/>
    </source>
</evidence>
<feature type="active site" description="Tele-phosphohistidine intermediate" evidence="5">
    <location>
        <position position="14"/>
    </location>
</feature>
<dbReference type="CDD" id="cd07067">
    <property type="entry name" value="HP_PGM_like"/>
    <property type="match status" value="1"/>
</dbReference>
<sequence length="253" mass="28600">MGQYSDYQLVIVRHGESEWNKLNLFTGWRDCRLSEKGIGEAKAAGVTLKNDGFAFDVAHCSLLTRANQTLYLALDEMDAVWMPIKKHWRLNERHYGALQGKNKMEAVEKFGPDQVKIWRRSYDVPPPPVDTASEDFPGHDRRYKDIDPAELPKSESLKDVLARVMPYWENAILPDLKAGKRVIIAAHGNSLRALLKYLEGVGDNEITEVDLPTGIPKAYRLNADWKAADAKFLGDPAELERRINAVKAQTKKA</sequence>
<comment type="similarity">
    <text evidence="1 5">Belongs to the phosphoglycerate mutase family. BPG-dependent PGAM subfamily.</text>
</comment>
<feature type="site" description="Transition state stabilizer" evidence="5">
    <location>
        <position position="187"/>
    </location>
</feature>
<evidence type="ECO:0000313" key="7">
    <source>
        <dbReference type="EMBL" id="GAA0587563.1"/>
    </source>
</evidence>
<comment type="subunit">
    <text evidence="5">Homodimer.</text>
</comment>
<dbReference type="NCBIfam" id="NF010713">
    <property type="entry name" value="PRK14115.1"/>
    <property type="match status" value="1"/>
</dbReference>